<evidence type="ECO:0000256" key="9">
    <source>
        <dbReference type="SAM" id="Phobius"/>
    </source>
</evidence>
<dbReference type="InterPro" id="IPR050256">
    <property type="entry name" value="Glycosyltransferase_2"/>
</dbReference>
<dbReference type="InterPro" id="IPR029044">
    <property type="entry name" value="Nucleotide-diphossugar_trans"/>
</dbReference>
<dbReference type="InterPro" id="IPR001173">
    <property type="entry name" value="Glyco_trans_2-like"/>
</dbReference>
<evidence type="ECO:0000256" key="2">
    <source>
        <dbReference type="ARBA" id="ARBA00022475"/>
    </source>
</evidence>
<keyword evidence="4 11" id="KW-0808">Transferase</keyword>
<gene>
    <name evidence="11" type="ORF">DXX93_10480</name>
</gene>
<dbReference type="Gene3D" id="3.90.550.10">
    <property type="entry name" value="Spore Coat Polysaccharide Biosynthesis Protein SpsA, Chain A"/>
    <property type="match status" value="1"/>
</dbReference>
<feature type="domain" description="Glycosyltransferase 2-like" evidence="10">
    <location>
        <begin position="22"/>
        <end position="152"/>
    </location>
</feature>
<evidence type="ECO:0000256" key="7">
    <source>
        <dbReference type="ARBA" id="ARBA00023136"/>
    </source>
</evidence>
<evidence type="ECO:0000256" key="5">
    <source>
        <dbReference type="ARBA" id="ARBA00022692"/>
    </source>
</evidence>
<evidence type="ECO:0000259" key="10">
    <source>
        <dbReference type="Pfam" id="PF00535"/>
    </source>
</evidence>
<dbReference type="PANTHER" id="PTHR48090:SF1">
    <property type="entry name" value="PROPHAGE BACTOPRENOL GLUCOSYL TRANSFERASE HOMOLOG"/>
    <property type="match status" value="1"/>
</dbReference>
<dbReference type="PANTHER" id="PTHR48090">
    <property type="entry name" value="UNDECAPRENYL-PHOSPHATE 4-DEOXY-4-FORMAMIDO-L-ARABINOSE TRANSFERASE-RELATED"/>
    <property type="match status" value="1"/>
</dbReference>
<dbReference type="SUPFAM" id="SSF53448">
    <property type="entry name" value="Nucleotide-diphospho-sugar transferases"/>
    <property type="match status" value="1"/>
</dbReference>
<evidence type="ECO:0000256" key="6">
    <source>
        <dbReference type="ARBA" id="ARBA00022989"/>
    </source>
</evidence>
<dbReference type="GO" id="GO:0005886">
    <property type="term" value="C:plasma membrane"/>
    <property type="evidence" value="ECO:0007669"/>
    <property type="project" value="UniProtKB-SubCell"/>
</dbReference>
<evidence type="ECO:0000256" key="4">
    <source>
        <dbReference type="ARBA" id="ARBA00022679"/>
    </source>
</evidence>
<dbReference type="Proteomes" id="UP000256478">
    <property type="component" value="Unassembled WGS sequence"/>
</dbReference>
<keyword evidence="2" id="KW-1003">Cell membrane</keyword>
<keyword evidence="5 9" id="KW-0812">Transmembrane</keyword>
<dbReference type="EMBL" id="QUOU01000001">
    <property type="protein sequence ID" value="REL26955.1"/>
    <property type="molecule type" value="Genomic_DNA"/>
</dbReference>
<evidence type="ECO:0000256" key="1">
    <source>
        <dbReference type="ARBA" id="ARBA00004651"/>
    </source>
</evidence>
<keyword evidence="3" id="KW-0328">Glycosyltransferase</keyword>
<dbReference type="OrthoDB" id="9811884at2"/>
<protein>
    <submittedName>
        <fullName evidence="11">Glycosyltransferase</fullName>
    </submittedName>
</protein>
<sequence length="338" mass="37980">MNIVDIELAKENMAGQFNTTLSIVVPVYNEQEVLPLFHHELSTELARLPNEQVEIIYVNDGSTDNSWQIMQTLSTQTAHIECLNLSRNFGKEAALTAGLDHACGECVVILDADLQDPPCLLPQMLAAWRQGADVVNMKRGIRHDESKIKLFCASTYYWLLDHLSDVPIERDVGDFRLLSRRMVDHIKQLPERNRYMKGIMSWPGFKQTTITFDRPGRAAGETKWSFLELVRLGLSGITAFSVRPLKMASWLGGAISLVAFFYGLWVMFKTLVFGEAVAGYPTIVLIQLFLGGIQLLTIGILGEYVGRVFIESKKRPIYLLMDVESSAQAIPSEMQQHG</sequence>
<name>A0A3E0TSQ0_9GAMM</name>
<dbReference type="CDD" id="cd04187">
    <property type="entry name" value="DPM1_like_bac"/>
    <property type="match status" value="1"/>
</dbReference>
<dbReference type="GO" id="GO:0016757">
    <property type="term" value="F:glycosyltransferase activity"/>
    <property type="evidence" value="ECO:0007669"/>
    <property type="project" value="UniProtKB-KW"/>
</dbReference>
<accession>A0A3E0TSQ0</accession>
<comment type="caution">
    <text evidence="11">The sequence shown here is derived from an EMBL/GenBank/DDBJ whole genome shotgun (WGS) entry which is preliminary data.</text>
</comment>
<comment type="similarity">
    <text evidence="8">Belongs to the glycosyltransferase 2 family. GtrB subfamily.</text>
</comment>
<evidence type="ECO:0000256" key="3">
    <source>
        <dbReference type="ARBA" id="ARBA00022676"/>
    </source>
</evidence>
<dbReference type="Pfam" id="PF00535">
    <property type="entry name" value="Glycos_transf_2"/>
    <property type="match status" value="1"/>
</dbReference>
<reference evidence="11 12" key="1">
    <citation type="submission" date="2018-08" db="EMBL/GenBank/DDBJ databases">
        <title>Thalassotalea euphylliae genome.</title>
        <authorList>
            <person name="Summers S."/>
            <person name="Rice S.A."/>
            <person name="Freckelton M.L."/>
            <person name="Nedved B.T."/>
            <person name="Hadfield M.G."/>
        </authorList>
    </citation>
    <scope>NUCLEOTIDE SEQUENCE [LARGE SCALE GENOMIC DNA]</scope>
    <source>
        <strain evidence="11 12">H1</strain>
    </source>
</reference>
<dbReference type="AlphaFoldDB" id="A0A3E0TSQ0"/>
<feature type="transmembrane region" description="Helical" evidence="9">
    <location>
        <begin position="248"/>
        <end position="268"/>
    </location>
</feature>
<dbReference type="FunFam" id="3.90.550.10:FF:000079">
    <property type="entry name" value="Probable glycosyl transferase"/>
    <property type="match status" value="1"/>
</dbReference>
<organism evidence="11 12">
    <name type="scientific">Thalassotalea euphylliae</name>
    <dbReference type="NCBI Taxonomy" id="1655234"/>
    <lineage>
        <taxon>Bacteria</taxon>
        <taxon>Pseudomonadati</taxon>
        <taxon>Pseudomonadota</taxon>
        <taxon>Gammaproteobacteria</taxon>
        <taxon>Alteromonadales</taxon>
        <taxon>Colwelliaceae</taxon>
        <taxon>Thalassotalea</taxon>
    </lineage>
</organism>
<keyword evidence="7 9" id="KW-0472">Membrane</keyword>
<feature type="transmembrane region" description="Helical" evidence="9">
    <location>
        <begin position="280"/>
        <end position="305"/>
    </location>
</feature>
<dbReference type="RefSeq" id="WP_116008056.1">
    <property type="nucleotide sequence ID" value="NZ_QUOU01000001.1"/>
</dbReference>
<proteinExistence type="inferred from homology"/>
<keyword evidence="6 9" id="KW-1133">Transmembrane helix</keyword>
<evidence type="ECO:0000256" key="8">
    <source>
        <dbReference type="ARBA" id="ARBA00038152"/>
    </source>
</evidence>
<evidence type="ECO:0000313" key="11">
    <source>
        <dbReference type="EMBL" id="REL26955.1"/>
    </source>
</evidence>
<evidence type="ECO:0000313" key="12">
    <source>
        <dbReference type="Proteomes" id="UP000256478"/>
    </source>
</evidence>
<comment type="subcellular location">
    <subcellularLocation>
        <location evidence="1">Cell membrane</location>
        <topology evidence="1">Multi-pass membrane protein</topology>
    </subcellularLocation>
</comment>